<evidence type="ECO:0000256" key="12">
    <source>
        <dbReference type="ARBA" id="ARBA00070152"/>
    </source>
</evidence>
<keyword evidence="5" id="KW-0547">Nucleotide-binding</keyword>
<dbReference type="CDD" id="cd17546">
    <property type="entry name" value="REC_hyHK_CKI1_RcsC-like"/>
    <property type="match status" value="1"/>
</dbReference>
<dbReference type="SUPFAM" id="SSF55785">
    <property type="entry name" value="PYP-like sensor domain (PAS domain)"/>
    <property type="match status" value="2"/>
</dbReference>
<dbReference type="CDD" id="cd13706">
    <property type="entry name" value="PBP2_HisK_like_1"/>
    <property type="match status" value="1"/>
</dbReference>
<evidence type="ECO:0000259" key="19">
    <source>
        <dbReference type="PROSITE" id="PS50113"/>
    </source>
</evidence>
<dbReference type="InterPro" id="IPR004358">
    <property type="entry name" value="Sig_transdc_His_kin-like_C"/>
</dbReference>
<comment type="subunit">
    <text evidence="10">At low DSF concentrations, interacts with RpfF.</text>
</comment>
<dbReference type="InterPro" id="IPR036890">
    <property type="entry name" value="HATPase_C_sf"/>
</dbReference>
<evidence type="ECO:0000256" key="7">
    <source>
        <dbReference type="ARBA" id="ARBA00022840"/>
    </source>
</evidence>
<dbReference type="Pfam" id="PF00989">
    <property type="entry name" value="PAS"/>
    <property type="match status" value="1"/>
</dbReference>
<dbReference type="Gene3D" id="1.10.287.130">
    <property type="match status" value="1"/>
</dbReference>
<evidence type="ECO:0000313" key="20">
    <source>
        <dbReference type="EMBL" id="NML28608.1"/>
    </source>
</evidence>
<dbReference type="RefSeq" id="WP_169148134.1">
    <property type="nucleotide sequence ID" value="NZ_JABBGA010000030.1"/>
</dbReference>
<dbReference type="InterPro" id="IPR000700">
    <property type="entry name" value="PAS-assoc_C"/>
</dbReference>
<reference evidence="20 21" key="1">
    <citation type="submission" date="2020-04" db="EMBL/GenBank/DDBJ databases">
        <title>Zoogloea sp. G-4-1-14 isolated from soil.</title>
        <authorList>
            <person name="Dahal R.H."/>
        </authorList>
    </citation>
    <scope>NUCLEOTIDE SEQUENCE [LARGE SCALE GENOMIC DNA]</scope>
    <source>
        <strain evidence="20 21">G-4-1-14</strain>
    </source>
</reference>
<keyword evidence="14" id="KW-1133">Transmembrane helix</keyword>
<dbReference type="Pfam" id="PF00512">
    <property type="entry name" value="HisKA"/>
    <property type="match status" value="1"/>
</dbReference>
<dbReference type="PROSITE" id="PS50112">
    <property type="entry name" value="PAS"/>
    <property type="match status" value="1"/>
</dbReference>
<sequence>MSLHPLLRGLISGLLGLGLGLPAMPAGAADDAPQRIVVAMDDNYPPYVFRDTDGQLKGYLIDLWALWSARSGIEAELRPSDWSLALQRFGNREADVIDTIFRTPMREALMDFTPPYADLNVPILVHKSIQGIDSVATLKAFAVGVKQGDACADHLLEAGVRRADNYPSYEALIDAAVAGDVRVFCLDAPPAHFLMARSGVDRDFREAFTLYQGQFHRAVHKGDSALLARIDSGFRDIPAKDYAALKEKWMGRQLAIPAWGGYVAGGTLALVIAGLLLLLWNLQLRRRVRLHTLELEATLHAIPDLLFEVDETGLILKQWASVADPLLPPRKRLIGRSFTDLLPTDAAATALASLQAAAEHGSTRGQLIQVLVDGRPEWYELSATLKPGTAQPRHFMMLARKVSDRIAAQQAMQSSRAEAEQLLAQADTMRLTLLSMLEDQQLAETQLRKLSQAVEQSPEAVVITDLRGNIEYVNEAFISISGYLRDELIGCNSRLLQSGQTTPGTYTALWQALVAGRTWSGQFINRRKNGEIYYEHVQISPIRQPDGRITHYLGVKQDITERRRLSEELDRHRHHLEELVATRTAELAAAKQAAEVASQSKSAFLANMSHEIRTPMNAIVGLTHMLQRATRDAAQLDKLARIRESADHLLAVINDVLDISKIEAGKIELEHIAFDPVRLMERAAALIHDRAEAKGLALIVERPDTPLGGLLGDPTRLNQALINYLGNAVKFTSAGSVTLRCRPLAQTDTHLSLRFEVADTGIGIDSAITERLFMAFEQADNSTTRHYGGTGLGLAITRRLAEMMGGEAGVSSRPGEGSVFWLSVTLERHGRLEDHPASLPLEEGDPETVLRREHAGRRLLLCEDNPVNQEVALALLEDVGLHVAVAENGAEALRKLEHEHFDLILMDMQMPVMDGLEATRRIRSLPGLAHIPILAMTANAFAEDREHCMAAGMNDFVAKPVDPDLLFAALLRWLPPAGSAPPKQS</sequence>
<keyword evidence="7" id="KW-0067">ATP-binding</keyword>
<gene>
    <name evidence="20" type="ORF">HHL15_22865</name>
</gene>
<dbReference type="GO" id="GO:0005524">
    <property type="term" value="F:ATP binding"/>
    <property type="evidence" value="ECO:0007669"/>
    <property type="project" value="UniProtKB-KW"/>
</dbReference>
<comment type="caution">
    <text evidence="20">The sequence shown here is derived from an EMBL/GenBank/DDBJ whole genome shotgun (WGS) entry which is preliminary data.</text>
</comment>
<dbReference type="Pfam" id="PF00497">
    <property type="entry name" value="SBP_bac_3"/>
    <property type="match status" value="1"/>
</dbReference>
<evidence type="ECO:0000256" key="11">
    <source>
        <dbReference type="ARBA" id="ARBA00068150"/>
    </source>
</evidence>
<evidence type="ECO:0000256" key="3">
    <source>
        <dbReference type="ARBA" id="ARBA00022553"/>
    </source>
</evidence>
<dbReference type="CDD" id="cd00130">
    <property type="entry name" value="PAS"/>
    <property type="match status" value="1"/>
</dbReference>
<dbReference type="Pfam" id="PF02518">
    <property type="entry name" value="HATPase_c"/>
    <property type="match status" value="1"/>
</dbReference>
<name>A0A848G8J9_9RHOO</name>
<feature type="signal peptide" evidence="15">
    <location>
        <begin position="1"/>
        <end position="28"/>
    </location>
</feature>
<evidence type="ECO:0000256" key="14">
    <source>
        <dbReference type="SAM" id="Phobius"/>
    </source>
</evidence>
<dbReference type="PANTHER" id="PTHR45339:SF1">
    <property type="entry name" value="HYBRID SIGNAL TRANSDUCTION HISTIDINE KINASE J"/>
    <property type="match status" value="1"/>
</dbReference>
<evidence type="ECO:0000259" key="18">
    <source>
        <dbReference type="PROSITE" id="PS50112"/>
    </source>
</evidence>
<evidence type="ECO:0000256" key="8">
    <source>
        <dbReference type="ARBA" id="ARBA00023012"/>
    </source>
</evidence>
<evidence type="ECO:0000256" key="9">
    <source>
        <dbReference type="ARBA" id="ARBA00058004"/>
    </source>
</evidence>
<dbReference type="CDD" id="cd00082">
    <property type="entry name" value="HisKA"/>
    <property type="match status" value="1"/>
</dbReference>
<evidence type="ECO:0000313" key="21">
    <source>
        <dbReference type="Proteomes" id="UP000580043"/>
    </source>
</evidence>
<comment type="catalytic activity">
    <reaction evidence="1">
        <text>ATP + protein L-histidine = ADP + protein N-phospho-L-histidine.</text>
        <dbReference type="EC" id="2.7.13.3"/>
    </reaction>
</comment>
<dbReference type="FunFam" id="1.10.287.130:FF:000002">
    <property type="entry name" value="Two-component osmosensing histidine kinase"/>
    <property type="match status" value="1"/>
</dbReference>
<keyword evidence="3 13" id="KW-0597">Phosphoprotein</keyword>
<keyword evidence="4" id="KW-0808">Transferase</keyword>
<feature type="transmembrane region" description="Helical" evidence="14">
    <location>
        <begin position="259"/>
        <end position="280"/>
    </location>
</feature>
<dbReference type="FunFam" id="3.30.565.10:FF:000010">
    <property type="entry name" value="Sensor histidine kinase RcsC"/>
    <property type="match status" value="1"/>
</dbReference>
<dbReference type="InterPro" id="IPR001610">
    <property type="entry name" value="PAC"/>
</dbReference>
<dbReference type="PRINTS" id="PR00344">
    <property type="entry name" value="BCTRLSENSOR"/>
</dbReference>
<evidence type="ECO:0000256" key="2">
    <source>
        <dbReference type="ARBA" id="ARBA00012438"/>
    </source>
</evidence>
<dbReference type="InterPro" id="IPR003594">
    <property type="entry name" value="HATPase_dom"/>
</dbReference>
<dbReference type="EC" id="2.7.13.3" evidence="2"/>
<dbReference type="PANTHER" id="PTHR45339">
    <property type="entry name" value="HYBRID SIGNAL TRANSDUCTION HISTIDINE KINASE J"/>
    <property type="match status" value="1"/>
</dbReference>
<dbReference type="InterPro" id="IPR001789">
    <property type="entry name" value="Sig_transdc_resp-reg_receiver"/>
</dbReference>
<feature type="chain" id="PRO_5032272941" description="Sensory/regulatory protein RpfC" evidence="15">
    <location>
        <begin position="29"/>
        <end position="985"/>
    </location>
</feature>
<dbReference type="SUPFAM" id="SSF47384">
    <property type="entry name" value="Homodimeric domain of signal transducing histidine kinase"/>
    <property type="match status" value="1"/>
</dbReference>
<dbReference type="Proteomes" id="UP000580043">
    <property type="component" value="Unassembled WGS sequence"/>
</dbReference>
<keyword evidence="14" id="KW-0472">Membrane</keyword>
<dbReference type="SUPFAM" id="SSF53850">
    <property type="entry name" value="Periplasmic binding protein-like II"/>
    <property type="match status" value="1"/>
</dbReference>
<dbReference type="SUPFAM" id="SSF55874">
    <property type="entry name" value="ATPase domain of HSP90 chaperone/DNA topoisomerase II/histidine kinase"/>
    <property type="match status" value="1"/>
</dbReference>
<dbReference type="SMART" id="SM00388">
    <property type="entry name" value="HisKA"/>
    <property type="match status" value="1"/>
</dbReference>
<dbReference type="SMART" id="SM00086">
    <property type="entry name" value="PAC"/>
    <property type="match status" value="2"/>
</dbReference>
<dbReference type="AlphaFoldDB" id="A0A848G8J9"/>
<proteinExistence type="predicted"/>
<evidence type="ECO:0000256" key="10">
    <source>
        <dbReference type="ARBA" id="ARBA00064003"/>
    </source>
</evidence>
<dbReference type="SUPFAM" id="SSF52172">
    <property type="entry name" value="CheY-like"/>
    <property type="match status" value="1"/>
</dbReference>
<dbReference type="InterPro" id="IPR013767">
    <property type="entry name" value="PAS_fold"/>
</dbReference>
<dbReference type="Gene3D" id="3.40.190.10">
    <property type="entry name" value="Periplasmic binding protein-like II"/>
    <property type="match status" value="2"/>
</dbReference>
<protein>
    <recommendedName>
        <fullName evidence="11">Sensory/regulatory protein RpfC</fullName>
        <ecNumber evidence="2">2.7.13.3</ecNumber>
    </recommendedName>
    <alternativeName>
        <fullName evidence="12">Virulence sensor protein BvgS</fullName>
    </alternativeName>
</protein>
<evidence type="ECO:0000256" key="1">
    <source>
        <dbReference type="ARBA" id="ARBA00000085"/>
    </source>
</evidence>
<keyword evidence="14" id="KW-0812">Transmembrane</keyword>
<keyword evidence="6" id="KW-0418">Kinase</keyword>
<evidence type="ECO:0000259" key="17">
    <source>
        <dbReference type="PROSITE" id="PS50110"/>
    </source>
</evidence>
<dbReference type="EMBL" id="JABBGA010000030">
    <property type="protein sequence ID" value="NML28608.1"/>
    <property type="molecule type" value="Genomic_DNA"/>
</dbReference>
<evidence type="ECO:0000256" key="6">
    <source>
        <dbReference type="ARBA" id="ARBA00022777"/>
    </source>
</evidence>
<dbReference type="PROSITE" id="PS50110">
    <property type="entry name" value="RESPONSE_REGULATORY"/>
    <property type="match status" value="1"/>
</dbReference>
<dbReference type="SMART" id="SM00387">
    <property type="entry name" value="HATPase_c"/>
    <property type="match status" value="1"/>
</dbReference>
<feature type="domain" description="Response regulatory" evidence="17">
    <location>
        <begin position="858"/>
        <end position="974"/>
    </location>
</feature>
<dbReference type="SMART" id="SM00448">
    <property type="entry name" value="REC"/>
    <property type="match status" value="1"/>
</dbReference>
<evidence type="ECO:0000256" key="13">
    <source>
        <dbReference type="PROSITE-ProRule" id="PRU00169"/>
    </source>
</evidence>
<dbReference type="InterPro" id="IPR000014">
    <property type="entry name" value="PAS"/>
</dbReference>
<feature type="domain" description="PAS" evidence="18">
    <location>
        <begin position="446"/>
        <end position="490"/>
    </location>
</feature>
<dbReference type="PROSITE" id="PS50113">
    <property type="entry name" value="PAC"/>
    <property type="match status" value="1"/>
</dbReference>
<dbReference type="CDD" id="cd16922">
    <property type="entry name" value="HATPase_EvgS-ArcB-TorS-like"/>
    <property type="match status" value="1"/>
</dbReference>
<dbReference type="NCBIfam" id="TIGR00229">
    <property type="entry name" value="sensory_box"/>
    <property type="match status" value="1"/>
</dbReference>
<evidence type="ECO:0000256" key="15">
    <source>
        <dbReference type="SAM" id="SignalP"/>
    </source>
</evidence>
<evidence type="ECO:0000256" key="5">
    <source>
        <dbReference type="ARBA" id="ARBA00022741"/>
    </source>
</evidence>
<feature type="domain" description="Histidine kinase" evidence="16">
    <location>
        <begin position="607"/>
        <end position="828"/>
    </location>
</feature>
<feature type="modified residue" description="4-aspartylphosphate" evidence="13">
    <location>
        <position position="907"/>
    </location>
</feature>
<accession>A0A848G8J9</accession>
<dbReference type="Pfam" id="PF08448">
    <property type="entry name" value="PAS_4"/>
    <property type="match status" value="1"/>
</dbReference>
<dbReference type="Gene3D" id="3.40.50.2300">
    <property type="match status" value="1"/>
</dbReference>
<dbReference type="InterPro" id="IPR036097">
    <property type="entry name" value="HisK_dim/P_sf"/>
</dbReference>
<dbReference type="InterPro" id="IPR001638">
    <property type="entry name" value="Solute-binding_3/MltF_N"/>
</dbReference>
<keyword evidence="21" id="KW-1185">Reference proteome</keyword>
<dbReference type="InterPro" id="IPR035965">
    <property type="entry name" value="PAS-like_dom_sf"/>
</dbReference>
<dbReference type="Gene3D" id="3.30.450.20">
    <property type="entry name" value="PAS domain"/>
    <property type="match status" value="2"/>
</dbReference>
<dbReference type="GO" id="GO:0006355">
    <property type="term" value="P:regulation of DNA-templated transcription"/>
    <property type="evidence" value="ECO:0007669"/>
    <property type="project" value="InterPro"/>
</dbReference>
<dbReference type="SMART" id="SM00062">
    <property type="entry name" value="PBPb"/>
    <property type="match status" value="1"/>
</dbReference>
<evidence type="ECO:0000259" key="16">
    <source>
        <dbReference type="PROSITE" id="PS50109"/>
    </source>
</evidence>
<dbReference type="InterPro" id="IPR011006">
    <property type="entry name" value="CheY-like_superfamily"/>
</dbReference>
<keyword evidence="8" id="KW-0902">Two-component regulatory system</keyword>
<dbReference type="InterPro" id="IPR013656">
    <property type="entry name" value="PAS_4"/>
</dbReference>
<dbReference type="GO" id="GO:0000155">
    <property type="term" value="F:phosphorelay sensor kinase activity"/>
    <property type="evidence" value="ECO:0007669"/>
    <property type="project" value="InterPro"/>
</dbReference>
<keyword evidence="15" id="KW-0732">Signal</keyword>
<evidence type="ECO:0000256" key="4">
    <source>
        <dbReference type="ARBA" id="ARBA00022679"/>
    </source>
</evidence>
<dbReference type="InterPro" id="IPR003661">
    <property type="entry name" value="HisK_dim/P_dom"/>
</dbReference>
<dbReference type="Gene3D" id="3.30.565.10">
    <property type="entry name" value="Histidine kinase-like ATPase, C-terminal domain"/>
    <property type="match status" value="1"/>
</dbReference>
<dbReference type="InterPro" id="IPR005467">
    <property type="entry name" value="His_kinase_dom"/>
</dbReference>
<comment type="function">
    <text evidence="9">Member of the two-component regulatory system BvgS/BvgA. Phosphorylates BvgA via a four-step phosphorelay in response to environmental signals.</text>
</comment>
<organism evidence="20 21">
    <name type="scientific">Zoogloea dura</name>
    <dbReference type="NCBI Taxonomy" id="2728840"/>
    <lineage>
        <taxon>Bacteria</taxon>
        <taxon>Pseudomonadati</taxon>
        <taxon>Pseudomonadota</taxon>
        <taxon>Betaproteobacteria</taxon>
        <taxon>Rhodocyclales</taxon>
        <taxon>Zoogloeaceae</taxon>
        <taxon>Zoogloea</taxon>
    </lineage>
</organism>
<dbReference type="PROSITE" id="PS50109">
    <property type="entry name" value="HIS_KIN"/>
    <property type="match status" value="1"/>
</dbReference>
<dbReference type="Pfam" id="PF00072">
    <property type="entry name" value="Response_reg"/>
    <property type="match status" value="1"/>
</dbReference>
<feature type="domain" description="PAC" evidence="19">
    <location>
        <begin position="517"/>
        <end position="571"/>
    </location>
</feature>
<dbReference type="SMART" id="SM00091">
    <property type="entry name" value="PAS"/>
    <property type="match status" value="2"/>
</dbReference>